<evidence type="ECO:0000313" key="3">
    <source>
        <dbReference type="Proteomes" id="UP000183413"/>
    </source>
</evidence>
<dbReference type="AlphaFoldDB" id="A0A1I5UAA4"/>
<keyword evidence="3" id="KW-1185">Reference proteome</keyword>
<evidence type="ECO:0000256" key="1">
    <source>
        <dbReference type="SAM" id="Phobius"/>
    </source>
</evidence>
<keyword evidence="1" id="KW-1133">Transmembrane helix</keyword>
<organism evidence="2 3">
    <name type="scientific">Actinomadura madurae</name>
    <dbReference type="NCBI Taxonomy" id="1993"/>
    <lineage>
        <taxon>Bacteria</taxon>
        <taxon>Bacillati</taxon>
        <taxon>Actinomycetota</taxon>
        <taxon>Actinomycetes</taxon>
        <taxon>Streptosporangiales</taxon>
        <taxon>Thermomonosporaceae</taxon>
        <taxon>Actinomadura</taxon>
    </lineage>
</organism>
<dbReference type="SUPFAM" id="SSF103473">
    <property type="entry name" value="MFS general substrate transporter"/>
    <property type="match status" value="1"/>
</dbReference>
<gene>
    <name evidence="2" type="ORF">SAMN04489713_119111</name>
</gene>
<evidence type="ECO:0000313" key="2">
    <source>
        <dbReference type="EMBL" id="SFP92190.1"/>
    </source>
</evidence>
<protein>
    <submittedName>
        <fullName evidence="2">Uncharacterized protein</fullName>
    </submittedName>
</protein>
<sequence>MPFPPISTECPLRLRHETGRVPDEKRRTLTHVSFVDSTRQVRRPERGKAREVVVCDHCGRSTEFTVFSVKRAQRMRTFWFALLLPLLVLAVASLVLVFTMFTGVGPGYTDGLPTWAGATVIVSGIASMWAIGFILFFLSDEFGVRTRYRWRYTGQTVTPDTERGTFIGKCVGTWLEPGRPHGPDTTL</sequence>
<reference evidence="2 3" key="1">
    <citation type="submission" date="2016-10" db="EMBL/GenBank/DDBJ databases">
        <authorList>
            <person name="de Groot N.N."/>
        </authorList>
    </citation>
    <scope>NUCLEOTIDE SEQUENCE [LARGE SCALE GENOMIC DNA]</scope>
    <source>
        <strain evidence="2 3">DSM 43067</strain>
    </source>
</reference>
<dbReference type="InterPro" id="IPR036259">
    <property type="entry name" value="MFS_trans_sf"/>
</dbReference>
<feature type="transmembrane region" description="Helical" evidence="1">
    <location>
        <begin position="115"/>
        <end position="138"/>
    </location>
</feature>
<dbReference type="InParanoid" id="A0A1I5UAA4"/>
<keyword evidence="1" id="KW-0472">Membrane</keyword>
<accession>A0A1I5UAA4</accession>
<dbReference type="EMBL" id="FOVH01000019">
    <property type="protein sequence ID" value="SFP92190.1"/>
    <property type="molecule type" value="Genomic_DNA"/>
</dbReference>
<proteinExistence type="predicted"/>
<dbReference type="RefSeq" id="WP_075024089.1">
    <property type="nucleotide sequence ID" value="NZ_FOVH01000019.1"/>
</dbReference>
<name>A0A1I5UAA4_9ACTN</name>
<dbReference type="Proteomes" id="UP000183413">
    <property type="component" value="Unassembled WGS sequence"/>
</dbReference>
<keyword evidence="1" id="KW-0812">Transmembrane</keyword>
<feature type="transmembrane region" description="Helical" evidence="1">
    <location>
        <begin position="78"/>
        <end position="103"/>
    </location>
</feature>